<organism evidence="2 3">
    <name type="scientific">Daucus carota subsp. sativus</name>
    <name type="common">Carrot</name>
    <dbReference type="NCBI Taxonomy" id="79200"/>
    <lineage>
        <taxon>Eukaryota</taxon>
        <taxon>Viridiplantae</taxon>
        <taxon>Streptophyta</taxon>
        <taxon>Embryophyta</taxon>
        <taxon>Tracheophyta</taxon>
        <taxon>Spermatophyta</taxon>
        <taxon>Magnoliopsida</taxon>
        <taxon>eudicotyledons</taxon>
        <taxon>Gunneridae</taxon>
        <taxon>Pentapetalae</taxon>
        <taxon>asterids</taxon>
        <taxon>campanulids</taxon>
        <taxon>Apiales</taxon>
        <taxon>Apiaceae</taxon>
        <taxon>Apioideae</taxon>
        <taxon>Scandiceae</taxon>
        <taxon>Daucinae</taxon>
        <taxon>Daucus</taxon>
        <taxon>Daucus sect. Daucus</taxon>
    </lineage>
</organism>
<dbReference type="Gramene" id="KZM93645">
    <property type="protein sequence ID" value="KZM93645"/>
    <property type="gene ID" value="DCAR_016890"/>
</dbReference>
<sequence length="182" mass="20476">MGVAGLTIYHVKSHLQMWIYFLMSKYRQANYLTESAADGSKEDNKISGDSMDSPPGLQINEALRMQMEVQKRLHEQLEVQRQLQMRIEAQARYLQKIIEEQEKLGSSLIAPEGPPGAEDKQFHPHSHQAADASTPSQSPQKKQKVNNEGSDRSAPSSAASEIVTHWSRNLYNYHSHFSGPSS</sequence>
<dbReference type="PANTHER" id="PTHR31499:SF79">
    <property type="entry name" value="HTH MYB-TYPE DOMAIN-CONTAINING PROTEIN"/>
    <property type="match status" value="1"/>
</dbReference>
<accession>A0A164XVV6</accession>
<dbReference type="InterPro" id="IPR046955">
    <property type="entry name" value="PHR1-like"/>
</dbReference>
<reference evidence="2" key="2">
    <citation type="submission" date="2022-03" db="EMBL/GenBank/DDBJ databases">
        <title>Draft title - Genomic analysis of global carrot germplasm unveils the trajectory of domestication and the origin of high carotenoid orange carrot.</title>
        <authorList>
            <person name="Iorizzo M."/>
            <person name="Ellison S."/>
            <person name="Senalik D."/>
            <person name="Macko-Podgorni A."/>
            <person name="Grzebelus D."/>
            <person name="Bostan H."/>
            <person name="Rolling W."/>
            <person name="Curaba J."/>
            <person name="Simon P."/>
        </authorList>
    </citation>
    <scope>NUCLEOTIDE SEQUENCE</scope>
    <source>
        <tissue evidence="2">Leaf</tissue>
    </source>
</reference>
<dbReference type="GO" id="GO:0003700">
    <property type="term" value="F:DNA-binding transcription factor activity"/>
    <property type="evidence" value="ECO:0007669"/>
    <property type="project" value="InterPro"/>
</dbReference>
<dbReference type="AlphaFoldDB" id="A0A164XVV6"/>
<feature type="compositionally biased region" description="Polar residues" evidence="1">
    <location>
        <begin position="131"/>
        <end position="140"/>
    </location>
</feature>
<evidence type="ECO:0000313" key="3">
    <source>
        <dbReference type="Proteomes" id="UP000077755"/>
    </source>
</evidence>
<proteinExistence type="predicted"/>
<dbReference type="Proteomes" id="UP000077755">
    <property type="component" value="Chromosome 5"/>
</dbReference>
<evidence type="ECO:0000313" key="2">
    <source>
        <dbReference type="EMBL" id="WOG99959.1"/>
    </source>
</evidence>
<reference evidence="2" key="1">
    <citation type="journal article" date="2016" name="Nat. Genet.">
        <title>A high-quality carrot genome assembly provides new insights into carotenoid accumulation and asterid genome evolution.</title>
        <authorList>
            <person name="Iorizzo M."/>
            <person name="Ellison S."/>
            <person name="Senalik D."/>
            <person name="Zeng P."/>
            <person name="Satapoomin P."/>
            <person name="Huang J."/>
            <person name="Bowman M."/>
            <person name="Iovene M."/>
            <person name="Sanseverino W."/>
            <person name="Cavagnaro P."/>
            <person name="Yildiz M."/>
            <person name="Macko-Podgorni A."/>
            <person name="Moranska E."/>
            <person name="Grzebelus E."/>
            <person name="Grzebelus D."/>
            <person name="Ashrafi H."/>
            <person name="Zheng Z."/>
            <person name="Cheng S."/>
            <person name="Spooner D."/>
            <person name="Van Deynze A."/>
            <person name="Simon P."/>
        </authorList>
    </citation>
    <scope>NUCLEOTIDE SEQUENCE</scope>
    <source>
        <tissue evidence="2">Leaf</tissue>
    </source>
</reference>
<dbReference type="PANTHER" id="PTHR31499">
    <property type="entry name" value="MYB FAMILY TRANSCRIPTION FACTOR PHL11"/>
    <property type="match status" value="1"/>
</dbReference>
<protein>
    <submittedName>
        <fullName evidence="2">Uncharacterized protein</fullName>
    </submittedName>
</protein>
<keyword evidence="3" id="KW-1185">Reference proteome</keyword>
<gene>
    <name evidence="2" type="ORF">DCAR_0519315</name>
</gene>
<dbReference type="InterPro" id="IPR025756">
    <property type="entry name" value="Myb_CC_LHEQLE"/>
</dbReference>
<feature type="region of interest" description="Disordered" evidence="1">
    <location>
        <begin position="107"/>
        <end position="161"/>
    </location>
</feature>
<dbReference type="EMBL" id="CP093347">
    <property type="protein sequence ID" value="WOG99959.1"/>
    <property type="molecule type" value="Genomic_DNA"/>
</dbReference>
<dbReference type="Pfam" id="PF14379">
    <property type="entry name" value="Myb_CC_LHEQLE"/>
    <property type="match status" value="1"/>
</dbReference>
<evidence type="ECO:0000256" key="1">
    <source>
        <dbReference type="SAM" id="MobiDB-lite"/>
    </source>
</evidence>
<name>A0A164XVV6_DAUCS</name>